<organism evidence="2 3">
    <name type="scientific">Caulobacter phage Seuss</name>
    <dbReference type="NCBI Taxonomy" id="1675601"/>
    <lineage>
        <taxon>Viruses</taxon>
        <taxon>Duplodnaviria</taxon>
        <taxon>Heunggongvirae</taxon>
        <taxon>Uroviricota</taxon>
        <taxon>Caudoviricetes</taxon>
        <taxon>Seussvirus</taxon>
        <taxon>Seussvirus seuss</taxon>
    </lineage>
</organism>
<name>A0A0K1LM81_9CAUD</name>
<evidence type="ECO:0000256" key="1">
    <source>
        <dbReference type="SAM" id="MobiDB-lite"/>
    </source>
</evidence>
<reference evidence="2 3" key="1">
    <citation type="journal article" date="2015" name="Genome Announc.">
        <title>Complete Genome Sequence of Caulobacter crescentus Siphophage Seuss.</title>
        <authorList>
            <person name="Sloan J.M."/>
            <person name="Keene J.L."/>
            <person name="Cahill J.L."/>
            <person name="Rasche E.S."/>
            <person name="Kuty Everett G.F."/>
        </authorList>
    </citation>
    <scope>NUCLEOTIDE SEQUENCE [LARGE SCALE GENOMIC DNA]</scope>
</reference>
<dbReference type="Proteomes" id="UP000221339">
    <property type="component" value="Segment"/>
</dbReference>
<keyword evidence="3" id="KW-1185">Reference proteome</keyword>
<evidence type="ECO:0000313" key="3">
    <source>
        <dbReference type="Proteomes" id="UP000221339"/>
    </source>
</evidence>
<feature type="region of interest" description="Disordered" evidence="1">
    <location>
        <begin position="30"/>
        <end position="51"/>
    </location>
</feature>
<evidence type="ECO:0000313" key="2">
    <source>
        <dbReference type="EMBL" id="AKU43611.1"/>
    </source>
</evidence>
<sequence>MISMSSMSCLVDEIDVDLGAQRVVAVPDLDPLSPRRANEHDGSISAHPKIGAGDESRLAGLDGLDQVLAEAAFAALLVFRAPG</sequence>
<gene>
    <name evidence="2" type="ORF">CPT_Seuss85</name>
</gene>
<protein>
    <submittedName>
        <fullName evidence="2">Uncharacterized protein</fullName>
    </submittedName>
</protein>
<accession>A0A0K1LM81</accession>
<dbReference type="EMBL" id="KT001914">
    <property type="protein sequence ID" value="AKU43611.1"/>
    <property type="molecule type" value="Genomic_DNA"/>
</dbReference>
<proteinExistence type="predicted"/>